<feature type="domain" description="Core-binding (CB)" evidence="7">
    <location>
        <begin position="171"/>
        <end position="250"/>
    </location>
</feature>
<keyword evidence="9" id="KW-1185">Reference proteome</keyword>
<evidence type="ECO:0000313" key="8">
    <source>
        <dbReference type="EMBL" id="TCS66646.1"/>
    </source>
</evidence>
<name>A0A4V2UPN5_9RHOB</name>
<dbReference type="GO" id="GO:0015074">
    <property type="term" value="P:DNA integration"/>
    <property type="evidence" value="ECO:0007669"/>
    <property type="project" value="UniProtKB-KW"/>
</dbReference>
<dbReference type="InterPro" id="IPR050090">
    <property type="entry name" value="Tyrosine_recombinase_XerCD"/>
</dbReference>
<evidence type="ECO:0000256" key="5">
    <source>
        <dbReference type="PROSITE-ProRule" id="PRU01248"/>
    </source>
</evidence>
<evidence type="ECO:0000259" key="7">
    <source>
        <dbReference type="PROSITE" id="PS51900"/>
    </source>
</evidence>
<dbReference type="InterPro" id="IPR044068">
    <property type="entry name" value="CB"/>
</dbReference>
<evidence type="ECO:0000256" key="1">
    <source>
        <dbReference type="ARBA" id="ARBA00008857"/>
    </source>
</evidence>
<keyword evidence="2" id="KW-0229">DNA integration</keyword>
<dbReference type="PROSITE" id="PS51900">
    <property type="entry name" value="CB"/>
    <property type="match status" value="1"/>
</dbReference>
<dbReference type="InterPro" id="IPR004107">
    <property type="entry name" value="Integrase_SAM-like_N"/>
</dbReference>
<evidence type="ECO:0000256" key="2">
    <source>
        <dbReference type="ARBA" id="ARBA00022908"/>
    </source>
</evidence>
<dbReference type="PANTHER" id="PTHR30349:SF41">
    <property type="entry name" value="INTEGRASE_RECOMBINASE PROTEIN MJ0367-RELATED"/>
    <property type="match status" value="1"/>
</dbReference>
<dbReference type="SUPFAM" id="SSF56349">
    <property type="entry name" value="DNA breaking-rejoining enzymes"/>
    <property type="match status" value="1"/>
</dbReference>
<comment type="caution">
    <text evidence="8">The sequence shown here is derived from an EMBL/GenBank/DDBJ whole genome shotgun (WGS) entry which is preliminary data.</text>
</comment>
<dbReference type="InterPro" id="IPR002104">
    <property type="entry name" value="Integrase_catalytic"/>
</dbReference>
<evidence type="ECO:0000313" key="9">
    <source>
        <dbReference type="Proteomes" id="UP000295696"/>
    </source>
</evidence>
<dbReference type="GO" id="GO:0006310">
    <property type="term" value="P:DNA recombination"/>
    <property type="evidence" value="ECO:0007669"/>
    <property type="project" value="UniProtKB-KW"/>
</dbReference>
<dbReference type="InterPro" id="IPR010998">
    <property type="entry name" value="Integrase_recombinase_N"/>
</dbReference>
<dbReference type="InterPro" id="IPR013762">
    <property type="entry name" value="Integrase-like_cat_sf"/>
</dbReference>
<organism evidence="8 9">
    <name type="scientific">Primorskyibacter sedentarius</name>
    <dbReference type="NCBI Taxonomy" id="745311"/>
    <lineage>
        <taxon>Bacteria</taxon>
        <taxon>Pseudomonadati</taxon>
        <taxon>Pseudomonadota</taxon>
        <taxon>Alphaproteobacteria</taxon>
        <taxon>Rhodobacterales</taxon>
        <taxon>Roseobacteraceae</taxon>
        <taxon>Primorskyibacter</taxon>
    </lineage>
</organism>
<dbReference type="Pfam" id="PF02899">
    <property type="entry name" value="Phage_int_SAM_1"/>
    <property type="match status" value="1"/>
</dbReference>
<dbReference type="InterPro" id="IPR046668">
    <property type="entry name" value="DUF6538"/>
</dbReference>
<dbReference type="Proteomes" id="UP000295696">
    <property type="component" value="Unassembled WGS sequence"/>
</dbReference>
<evidence type="ECO:0000259" key="6">
    <source>
        <dbReference type="PROSITE" id="PS51898"/>
    </source>
</evidence>
<dbReference type="InterPro" id="IPR011010">
    <property type="entry name" value="DNA_brk_join_enz"/>
</dbReference>
<dbReference type="GO" id="GO:0003677">
    <property type="term" value="F:DNA binding"/>
    <property type="evidence" value="ECO:0007669"/>
    <property type="project" value="UniProtKB-UniRule"/>
</dbReference>
<keyword evidence="4" id="KW-0233">DNA recombination</keyword>
<comment type="similarity">
    <text evidence="1">Belongs to the 'phage' integrase family.</text>
</comment>
<dbReference type="PANTHER" id="PTHR30349">
    <property type="entry name" value="PHAGE INTEGRASE-RELATED"/>
    <property type="match status" value="1"/>
</dbReference>
<dbReference type="Pfam" id="PF00589">
    <property type="entry name" value="Phage_integrase"/>
    <property type="match status" value="1"/>
</dbReference>
<dbReference type="EMBL" id="SLZU01000002">
    <property type="protein sequence ID" value="TCS66646.1"/>
    <property type="molecule type" value="Genomic_DNA"/>
</dbReference>
<dbReference type="Pfam" id="PF20172">
    <property type="entry name" value="DUF6538"/>
    <property type="match status" value="1"/>
</dbReference>
<reference evidence="8 9" key="1">
    <citation type="submission" date="2019-03" db="EMBL/GenBank/DDBJ databases">
        <title>Genomic Encyclopedia of Type Strains, Phase IV (KMG-IV): sequencing the most valuable type-strain genomes for metagenomic binning, comparative biology and taxonomic classification.</title>
        <authorList>
            <person name="Goeker M."/>
        </authorList>
    </citation>
    <scope>NUCLEOTIDE SEQUENCE [LARGE SCALE GENOMIC DNA]</scope>
    <source>
        <strain evidence="8 9">DSM 104836</strain>
    </source>
</reference>
<dbReference type="PROSITE" id="PS51898">
    <property type="entry name" value="TYR_RECOMBINASE"/>
    <property type="match status" value="1"/>
</dbReference>
<feature type="domain" description="Tyr recombinase" evidence="6">
    <location>
        <begin position="279"/>
        <end position="456"/>
    </location>
</feature>
<dbReference type="Gene3D" id="1.10.443.10">
    <property type="entry name" value="Intergrase catalytic core"/>
    <property type="match status" value="1"/>
</dbReference>
<evidence type="ECO:0000256" key="4">
    <source>
        <dbReference type="ARBA" id="ARBA00023172"/>
    </source>
</evidence>
<dbReference type="AlphaFoldDB" id="A0A4V2UPN5"/>
<protein>
    <submittedName>
        <fullName evidence="8">Site-specific recombinase XerD</fullName>
    </submittedName>
</protein>
<gene>
    <name evidence="8" type="ORF">EDD52_102464</name>
</gene>
<keyword evidence="3 5" id="KW-0238">DNA-binding</keyword>
<proteinExistence type="inferred from homology"/>
<dbReference type="Gene3D" id="1.10.150.130">
    <property type="match status" value="1"/>
</dbReference>
<evidence type="ECO:0000256" key="3">
    <source>
        <dbReference type="ARBA" id="ARBA00023125"/>
    </source>
</evidence>
<accession>A0A4V2UPN5</accession>
<sequence length="462" mass="53043">MKTKAYGGDEGSLRQSVNCPLKACIFVLTTQNLCGKHVWNMARTKTPRYLQQRYRRWYAALDIPKDVREFFDKKPRFVQSLRTESQTLAEQRVGPIVAQWKRQIEQARKASNDPSSNQFRLAEKWREELSSASEDERENLEFVLEDVVAAQRLPNEKAEQRFVEVLYGETIRTTEKLDAWISTLSEQKQKTLDMKRSDILRFAERFPYTSDVSRKDLRGWIDHLLQEENLSSATVRRIVSACRGYWQYLQHLQLVTDEQDPFSGLSPSKKKVLRASARTKREPFTPAQVVKLWKAAHAKGDAQLGDLIWCAMWTGCRIEEICSLKLAQVEEDKFRIVDGKTNAGWREIPIHPKLKETFQRLANESADGFLLSGLPDNKYGTRSDAIGKRFGRLKKSLGYGSQLVFHSIRKTVITELERAGAPENVVADIVGHEKKTMTYGLYSGGASFENKRDTIIKLSYPV</sequence>